<reference evidence="1 2" key="1">
    <citation type="journal article" date="2021" name="Elife">
        <title>Chloroplast acquisition without the gene transfer in kleptoplastic sea slugs, Plakobranchus ocellatus.</title>
        <authorList>
            <person name="Maeda T."/>
            <person name="Takahashi S."/>
            <person name="Yoshida T."/>
            <person name="Shimamura S."/>
            <person name="Takaki Y."/>
            <person name="Nagai Y."/>
            <person name="Toyoda A."/>
            <person name="Suzuki Y."/>
            <person name="Arimoto A."/>
            <person name="Ishii H."/>
            <person name="Satoh N."/>
            <person name="Nishiyama T."/>
            <person name="Hasebe M."/>
            <person name="Maruyama T."/>
            <person name="Minagawa J."/>
            <person name="Obokata J."/>
            <person name="Shigenobu S."/>
        </authorList>
    </citation>
    <scope>NUCLEOTIDE SEQUENCE [LARGE SCALE GENOMIC DNA]</scope>
</reference>
<evidence type="ECO:0000313" key="1">
    <source>
        <dbReference type="EMBL" id="GFO01248.1"/>
    </source>
</evidence>
<accession>A0AAV4A3L0</accession>
<gene>
    <name evidence="1" type="ORF">PoB_002775300</name>
</gene>
<evidence type="ECO:0000313" key="2">
    <source>
        <dbReference type="Proteomes" id="UP000735302"/>
    </source>
</evidence>
<comment type="caution">
    <text evidence="1">The sequence shown here is derived from an EMBL/GenBank/DDBJ whole genome shotgun (WGS) entry which is preliminary data.</text>
</comment>
<dbReference type="Proteomes" id="UP000735302">
    <property type="component" value="Unassembled WGS sequence"/>
</dbReference>
<dbReference type="AlphaFoldDB" id="A0AAV4A3L0"/>
<sequence length="147" mass="16485">MVEFPISGIFSGHVHVLKKSANQTTLHQLQLGISENIQAVNLQRYRFMSNVNFVNSAEDLGKKEVVSQLVNAMPSHSHIVWTTEHYSLSHLMNQVFPVQSILPSSAWLTGTKSLLIDGTSSQEYIFPKVGIVEFTEDDSFVSRSYKS</sequence>
<keyword evidence="2" id="KW-1185">Reference proteome</keyword>
<proteinExistence type="predicted"/>
<protein>
    <submittedName>
        <fullName evidence="1">Uncharacterized protein</fullName>
    </submittedName>
</protein>
<organism evidence="1 2">
    <name type="scientific">Plakobranchus ocellatus</name>
    <dbReference type="NCBI Taxonomy" id="259542"/>
    <lineage>
        <taxon>Eukaryota</taxon>
        <taxon>Metazoa</taxon>
        <taxon>Spiralia</taxon>
        <taxon>Lophotrochozoa</taxon>
        <taxon>Mollusca</taxon>
        <taxon>Gastropoda</taxon>
        <taxon>Heterobranchia</taxon>
        <taxon>Euthyneura</taxon>
        <taxon>Panpulmonata</taxon>
        <taxon>Sacoglossa</taxon>
        <taxon>Placobranchoidea</taxon>
        <taxon>Plakobranchidae</taxon>
        <taxon>Plakobranchus</taxon>
    </lineage>
</organism>
<name>A0AAV4A3L0_9GAST</name>
<dbReference type="EMBL" id="BLXT01003251">
    <property type="protein sequence ID" value="GFO01248.1"/>
    <property type="molecule type" value="Genomic_DNA"/>
</dbReference>